<comment type="caution">
    <text evidence="6">The sequence shown here is derived from an EMBL/GenBank/DDBJ whole genome shotgun (WGS) entry which is preliminary data.</text>
</comment>
<name>T1B1T8_9ZZZZ</name>
<reference evidence="6" key="2">
    <citation type="journal article" date="2014" name="ISME J.">
        <title>Microbial stratification in low pH oxic and suboxic macroscopic growths along an acid mine drainage.</title>
        <authorList>
            <person name="Mendez-Garcia C."/>
            <person name="Mesa V."/>
            <person name="Sprenger R.R."/>
            <person name="Richter M."/>
            <person name="Diez M.S."/>
            <person name="Solano J."/>
            <person name="Bargiela R."/>
            <person name="Golyshina O.V."/>
            <person name="Manteca A."/>
            <person name="Ramos J.L."/>
            <person name="Gallego J.R."/>
            <person name="Llorente I."/>
            <person name="Martins Dos Santos V.A."/>
            <person name="Jensen O.N."/>
            <person name="Pelaez A.I."/>
            <person name="Sanchez J."/>
            <person name="Ferrer M."/>
        </authorList>
    </citation>
    <scope>NUCLEOTIDE SEQUENCE</scope>
</reference>
<protein>
    <submittedName>
        <fullName evidence="6">ATPase</fullName>
    </submittedName>
</protein>
<dbReference type="PANTHER" id="PTHR43637:SF2">
    <property type="entry name" value="PROTEIN GVPD 1"/>
    <property type="match status" value="1"/>
</dbReference>
<dbReference type="Pfam" id="PF20440">
    <property type="entry name" value="GvpD_bR2"/>
    <property type="match status" value="1"/>
</dbReference>
<evidence type="ECO:0000313" key="6">
    <source>
        <dbReference type="EMBL" id="EQD48315.1"/>
    </source>
</evidence>
<reference evidence="6" key="1">
    <citation type="submission" date="2013-08" db="EMBL/GenBank/DDBJ databases">
        <authorList>
            <person name="Mendez C."/>
            <person name="Richter M."/>
            <person name="Ferrer M."/>
            <person name="Sanchez J."/>
        </authorList>
    </citation>
    <scope>NUCLEOTIDE SEQUENCE</scope>
</reference>
<dbReference type="InterPro" id="IPR046777">
    <property type="entry name" value="GvpD_bR2"/>
</dbReference>
<evidence type="ECO:0000259" key="3">
    <source>
        <dbReference type="Pfam" id="PF06745"/>
    </source>
</evidence>
<dbReference type="InterPro" id="IPR014774">
    <property type="entry name" value="KaiC-like_dom"/>
</dbReference>
<dbReference type="Gene3D" id="3.40.50.300">
    <property type="entry name" value="P-loop containing nucleotide triphosphate hydrolases"/>
    <property type="match status" value="1"/>
</dbReference>
<dbReference type="EMBL" id="AUZY01007893">
    <property type="protein sequence ID" value="EQD48315.1"/>
    <property type="molecule type" value="Genomic_DNA"/>
</dbReference>
<feature type="non-terminal residue" evidence="6">
    <location>
        <position position="416"/>
    </location>
</feature>
<sequence>MSLDFPALKEDPIHMDPAPTDPTGIPPELVSFLGQPGGRSVIVKGGAGTGKTTLGLELLEKLGESGRSFYLSTRVSDEALLRQFPWLKTVESRNRIYDAGKIFLETIAEREREPAAPVSPAVRERLNQARDLLRTMGEEATRPRTVDRTQLNALLQRNRMPELEHLYDRIERVLPEKALLVVDSLEGVTHKYALEMEEMVMALQKDLAENSNTNVVMILEKPEAGGIEYLVDGLISLSREEVDERRIRHLRLEKLRATAIPRSRYAVTLAGGRFRALGLLPRPEPTEMAPHPWQPIPDSRTHFSTGIPDFDTLLGGGFRRGSYNGFEIDVNVSTDDYYRLFAPMFLNFLSQDRGILGVLSGGESAESLKDLLARFIPPGTFDSRVRITDYFAAEPKAPYILPMLRAGREDAQRALQ</sequence>
<gene>
    <name evidence="6" type="ORF">B1B_12089</name>
</gene>
<keyword evidence="1" id="KW-0547">Nucleotide-binding</keyword>
<accession>T1B1T8</accession>
<feature type="domain" description="GvpD basic region 2" evidence="5">
    <location>
        <begin position="293"/>
        <end position="385"/>
    </location>
</feature>
<keyword evidence="2" id="KW-0067">ATP-binding</keyword>
<evidence type="ECO:0000259" key="5">
    <source>
        <dbReference type="Pfam" id="PF20440"/>
    </source>
</evidence>
<dbReference type="Pfam" id="PF07088">
    <property type="entry name" value="GvpD_P-loop"/>
    <property type="match status" value="1"/>
</dbReference>
<organism evidence="6">
    <name type="scientific">mine drainage metagenome</name>
    <dbReference type="NCBI Taxonomy" id="410659"/>
    <lineage>
        <taxon>unclassified sequences</taxon>
        <taxon>metagenomes</taxon>
        <taxon>ecological metagenomes</taxon>
    </lineage>
</organism>
<dbReference type="Pfam" id="PF06745">
    <property type="entry name" value="ATPase"/>
    <property type="match status" value="1"/>
</dbReference>
<dbReference type="AlphaFoldDB" id="T1B1T8"/>
<evidence type="ECO:0000259" key="4">
    <source>
        <dbReference type="Pfam" id="PF07088"/>
    </source>
</evidence>
<feature type="domain" description="GvpD P-loop" evidence="4">
    <location>
        <begin position="32"/>
        <end position="83"/>
    </location>
</feature>
<dbReference type="InterPro" id="IPR009788">
    <property type="entry name" value="GvpD_P-loop"/>
</dbReference>
<evidence type="ECO:0000256" key="2">
    <source>
        <dbReference type="ARBA" id="ARBA00022840"/>
    </source>
</evidence>
<proteinExistence type="predicted"/>
<dbReference type="GO" id="GO:0005524">
    <property type="term" value="F:ATP binding"/>
    <property type="evidence" value="ECO:0007669"/>
    <property type="project" value="UniProtKB-KW"/>
</dbReference>
<dbReference type="InterPro" id="IPR027417">
    <property type="entry name" value="P-loop_NTPase"/>
</dbReference>
<feature type="domain" description="KaiC-like" evidence="3">
    <location>
        <begin position="164"/>
        <end position="268"/>
    </location>
</feature>
<dbReference type="SUPFAM" id="SSF52540">
    <property type="entry name" value="P-loop containing nucleoside triphosphate hydrolases"/>
    <property type="match status" value="1"/>
</dbReference>
<evidence type="ECO:0000256" key="1">
    <source>
        <dbReference type="ARBA" id="ARBA00022741"/>
    </source>
</evidence>
<dbReference type="PANTHER" id="PTHR43637">
    <property type="entry name" value="UPF0273 PROTEIN TM_0370"/>
    <property type="match status" value="1"/>
</dbReference>